<feature type="compositionally biased region" description="Low complexity" evidence="7">
    <location>
        <begin position="31"/>
        <end position="46"/>
    </location>
</feature>
<evidence type="ECO:0000256" key="2">
    <source>
        <dbReference type="ARBA" id="ARBA00004496"/>
    </source>
</evidence>
<feature type="region of interest" description="Disordered" evidence="7">
    <location>
        <begin position="22"/>
        <end position="48"/>
    </location>
</feature>
<evidence type="ECO:0000256" key="7">
    <source>
        <dbReference type="SAM" id="MobiDB-lite"/>
    </source>
</evidence>
<dbReference type="PANTHER" id="PTHR43035">
    <property type="entry name" value="FATTY ACID REPRESSION MUTANT PROTEIN 2-RELATED"/>
    <property type="match status" value="1"/>
</dbReference>
<comment type="similarity">
    <text evidence="3">Belongs to the nitroreductase family.</text>
</comment>
<dbReference type="GO" id="GO:0016491">
    <property type="term" value="F:oxidoreductase activity"/>
    <property type="evidence" value="ECO:0007669"/>
    <property type="project" value="UniProtKB-KW"/>
</dbReference>
<keyword evidence="6" id="KW-0539">Nucleus</keyword>
<dbReference type="CDD" id="cd02140">
    <property type="entry name" value="Frm2-like"/>
    <property type="match status" value="1"/>
</dbReference>
<name>A0AAD4CQM1_ASPNN</name>
<dbReference type="PANTHER" id="PTHR43035:SF3">
    <property type="entry name" value="NITROREDUCTASE DOMAIN-CONTAINING PROTEIN"/>
    <property type="match status" value="1"/>
</dbReference>
<dbReference type="Proteomes" id="UP001194746">
    <property type="component" value="Unassembled WGS sequence"/>
</dbReference>
<reference evidence="9" key="2">
    <citation type="submission" date="2020-02" db="EMBL/GenBank/DDBJ databases">
        <authorList>
            <person name="Gilchrist C.L.M."/>
            <person name="Chooi Y.-H."/>
        </authorList>
    </citation>
    <scope>NUCLEOTIDE SEQUENCE</scope>
    <source>
        <strain evidence="9">MST-FP2251</strain>
    </source>
</reference>
<evidence type="ECO:0000313" key="10">
    <source>
        <dbReference type="Proteomes" id="UP001194746"/>
    </source>
</evidence>
<feature type="domain" description="Nitroreductase" evidence="8">
    <location>
        <begin position="55"/>
        <end position="228"/>
    </location>
</feature>
<keyword evidence="4" id="KW-0963">Cytoplasm</keyword>
<evidence type="ECO:0000256" key="4">
    <source>
        <dbReference type="ARBA" id="ARBA00022490"/>
    </source>
</evidence>
<dbReference type="GO" id="GO:0005634">
    <property type="term" value="C:nucleus"/>
    <property type="evidence" value="ECO:0007669"/>
    <property type="project" value="UniProtKB-SubCell"/>
</dbReference>
<dbReference type="GO" id="GO:0034599">
    <property type="term" value="P:cellular response to oxidative stress"/>
    <property type="evidence" value="ECO:0007669"/>
    <property type="project" value="InterPro"/>
</dbReference>
<protein>
    <recommendedName>
        <fullName evidence="8">Nitroreductase domain-containing protein</fullName>
    </recommendedName>
</protein>
<feature type="compositionally biased region" description="Basic and acidic residues" evidence="7">
    <location>
        <begin position="237"/>
        <end position="252"/>
    </location>
</feature>
<comment type="subcellular location">
    <subcellularLocation>
        <location evidence="2">Cytoplasm</location>
    </subcellularLocation>
    <subcellularLocation>
        <location evidence="1">Nucleus</location>
    </subcellularLocation>
</comment>
<dbReference type="InterPro" id="IPR029479">
    <property type="entry name" value="Nitroreductase"/>
</dbReference>
<dbReference type="FunFam" id="3.40.109.10:FF:000001">
    <property type="entry name" value="Nitroreductase family"/>
    <property type="match status" value="1"/>
</dbReference>
<accession>A0AAD4CQM1</accession>
<evidence type="ECO:0000259" key="8">
    <source>
        <dbReference type="Pfam" id="PF00881"/>
    </source>
</evidence>
<keyword evidence="10" id="KW-1185">Reference proteome</keyword>
<dbReference type="Gene3D" id="3.40.109.10">
    <property type="entry name" value="NADH Oxidase"/>
    <property type="match status" value="1"/>
</dbReference>
<sequence>MAAPRFLRSSLLPLLRTTITPIAPQLPKPRPFSNSSSSQSPPKMSPTDTLIDLAKSRRTIYKLGNTSPVPDAKIEELVNAAILNVPSSFNTQSTRLLVLLHQEHEKLWDIVIDKFRELVKNGAVPEELWKNQTLPKLEGMQGAVGTVLFYEDPAHIKPFSEKFALYKDHFQPWADHSNAMHQYFLWTGLESLGFGANLQHYNPLIDTPVAKQWDIPADWRLVAQLVFGSPEGGPGEKAQKPIEERVKIYGKP</sequence>
<dbReference type="EMBL" id="VCAU01000023">
    <property type="protein sequence ID" value="KAF9890889.1"/>
    <property type="molecule type" value="Genomic_DNA"/>
</dbReference>
<evidence type="ECO:0000256" key="6">
    <source>
        <dbReference type="ARBA" id="ARBA00023242"/>
    </source>
</evidence>
<dbReference type="InterPro" id="IPR033877">
    <property type="entry name" value="Frm2/Hbn1"/>
</dbReference>
<dbReference type="Pfam" id="PF00881">
    <property type="entry name" value="Nitroreductase"/>
    <property type="match status" value="1"/>
</dbReference>
<proteinExistence type="inferred from homology"/>
<dbReference type="AlphaFoldDB" id="A0AAD4CQM1"/>
<organism evidence="9 10">
    <name type="scientific">Aspergillus nanangensis</name>
    <dbReference type="NCBI Taxonomy" id="2582783"/>
    <lineage>
        <taxon>Eukaryota</taxon>
        <taxon>Fungi</taxon>
        <taxon>Dikarya</taxon>
        <taxon>Ascomycota</taxon>
        <taxon>Pezizomycotina</taxon>
        <taxon>Eurotiomycetes</taxon>
        <taxon>Eurotiomycetidae</taxon>
        <taxon>Eurotiales</taxon>
        <taxon>Aspergillaceae</taxon>
        <taxon>Aspergillus</taxon>
        <taxon>Aspergillus subgen. Circumdati</taxon>
    </lineage>
</organism>
<feature type="region of interest" description="Disordered" evidence="7">
    <location>
        <begin position="231"/>
        <end position="252"/>
    </location>
</feature>
<dbReference type="GO" id="GO:0005737">
    <property type="term" value="C:cytoplasm"/>
    <property type="evidence" value="ECO:0007669"/>
    <property type="project" value="UniProtKB-SubCell"/>
</dbReference>
<evidence type="ECO:0000256" key="1">
    <source>
        <dbReference type="ARBA" id="ARBA00004123"/>
    </source>
</evidence>
<keyword evidence="5" id="KW-0560">Oxidoreductase</keyword>
<evidence type="ECO:0000256" key="5">
    <source>
        <dbReference type="ARBA" id="ARBA00023002"/>
    </source>
</evidence>
<dbReference type="SUPFAM" id="SSF55469">
    <property type="entry name" value="FMN-dependent nitroreductase-like"/>
    <property type="match status" value="1"/>
</dbReference>
<evidence type="ECO:0000256" key="3">
    <source>
        <dbReference type="ARBA" id="ARBA00007118"/>
    </source>
</evidence>
<reference evidence="9" key="1">
    <citation type="journal article" date="2019" name="Beilstein J. Org. Chem.">
        <title>Nanangenines: drimane sesquiterpenoids as the dominant metabolite cohort of a novel Australian fungus, Aspergillus nanangensis.</title>
        <authorList>
            <person name="Lacey H.J."/>
            <person name="Gilchrist C.L.M."/>
            <person name="Crombie A."/>
            <person name="Kalaitzis J.A."/>
            <person name="Vuong D."/>
            <person name="Rutledge P.J."/>
            <person name="Turner P."/>
            <person name="Pitt J.I."/>
            <person name="Lacey E."/>
            <person name="Chooi Y.H."/>
            <person name="Piggott A.M."/>
        </authorList>
    </citation>
    <scope>NUCLEOTIDE SEQUENCE</scope>
    <source>
        <strain evidence="9">MST-FP2251</strain>
    </source>
</reference>
<gene>
    <name evidence="9" type="ORF">FE257_005465</name>
</gene>
<comment type="caution">
    <text evidence="9">The sequence shown here is derived from an EMBL/GenBank/DDBJ whole genome shotgun (WGS) entry which is preliminary data.</text>
</comment>
<dbReference type="InterPro" id="IPR000415">
    <property type="entry name" value="Nitroreductase-like"/>
</dbReference>
<evidence type="ECO:0000313" key="9">
    <source>
        <dbReference type="EMBL" id="KAF9890889.1"/>
    </source>
</evidence>